<feature type="non-terminal residue" evidence="1">
    <location>
        <position position="1"/>
    </location>
</feature>
<dbReference type="GO" id="GO:0006189">
    <property type="term" value="P:'de novo' IMP biosynthetic process"/>
    <property type="evidence" value="ECO:0007669"/>
    <property type="project" value="TreeGrafter"/>
</dbReference>
<dbReference type="SUPFAM" id="SSF53927">
    <property type="entry name" value="Cytidine deaminase-like"/>
    <property type="match status" value="1"/>
</dbReference>
<dbReference type="PANTHER" id="PTHR11692">
    <property type="entry name" value="BIFUNCTIONAL PURINE BIOSYNTHESIS PROTEIN PURH"/>
    <property type="match status" value="1"/>
</dbReference>
<organism evidence="1 2">
    <name type="scientific">Perkinsus olseni</name>
    <name type="common">Perkinsus atlanticus</name>
    <dbReference type="NCBI Taxonomy" id="32597"/>
    <lineage>
        <taxon>Eukaryota</taxon>
        <taxon>Sar</taxon>
        <taxon>Alveolata</taxon>
        <taxon>Perkinsozoa</taxon>
        <taxon>Perkinsea</taxon>
        <taxon>Perkinsida</taxon>
        <taxon>Perkinsidae</taxon>
        <taxon>Perkinsus</taxon>
    </lineage>
</organism>
<dbReference type="EMBL" id="JABANO010030899">
    <property type="protein sequence ID" value="KAF4711109.1"/>
    <property type="molecule type" value="Genomic_DNA"/>
</dbReference>
<evidence type="ECO:0000313" key="1">
    <source>
        <dbReference type="EMBL" id="KAF4711109.1"/>
    </source>
</evidence>
<feature type="non-terminal residue" evidence="1">
    <location>
        <position position="140"/>
    </location>
</feature>
<dbReference type="Proteomes" id="UP000553632">
    <property type="component" value="Unassembled WGS sequence"/>
</dbReference>
<dbReference type="GO" id="GO:0005829">
    <property type="term" value="C:cytosol"/>
    <property type="evidence" value="ECO:0007669"/>
    <property type="project" value="TreeGrafter"/>
</dbReference>
<keyword evidence="2" id="KW-1185">Reference proteome</keyword>
<dbReference type="SMART" id="SM00798">
    <property type="entry name" value="AICARFT_IMPCHas"/>
    <property type="match status" value="1"/>
</dbReference>
<dbReference type="PANTHER" id="PTHR11692:SF0">
    <property type="entry name" value="BIFUNCTIONAL PURINE BIOSYNTHESIS PROTEIN ATIC"/>
    <property type="match status" value="1"/>
</dbReference>
<comment type="caution">
    <text evidence="1">The sequence shown here is derived from an EMBL/GenBank/DDBJ whole genome shotgun (WGS) entry which is preliminary data.</text>
</comment>
<protein>
    <submittedName>
        <fullName evidence="1">Uncharacterized protein</fullName>
    </submittedName>
</protein>
<reference evidence="1 2" key="1">
    <citation type="submission" date="2020-04" db="EMBL/GenBank/DDBJ databases">
        <title>Perkinsus olseni comparative genomics.</title>
        <authorList>
            <person name="Bogema D.R."/>
        </authorList>
    </citation>
    <scope>NUCLEOTIDE SEQUENCE [LARGE SCALE GENOMIC DNA]</scope>
    <source>
        <strain evidence="1 2">ATCC PRA-207</strain>
    </source>
</reference>
<proteinExistence type="predicted"/>
<accession>A0A7J6QRA7</accession>
<dbReference type="AlphaFoldDB" id="A0A7J6QRA7"/>
<dbReference type="GO" id="GO:0003937">
    <property type="term" value="F:IMP cyclohydrolase activity"/>
    <property type="evidence" value="ECO:0007669"/>
    <property type="project" value="InterPro"/>
</dbReference>
<name>A0A7J6QRA7_PEROL</name>
<dbReference type="InterPro" id="IPR016193">
    <property type="entry name" value="Cytidine_deaminase-like"/>
</dbReference>
<dbReference type="InterPro" id="IPR024051">
    <property type="entry name" value="AICAR_Tfase_dup_dom_sf"/>
</dbReference>
<dbReference type="InterPro" id="IPR002695">
    <property type="entry name" value="PurH-like"/>
</dbReference>
<dbReference type="GO" id="GO:0004643">
    <property type="term" value="F:phosphoribosylaminoimidazolecarboxamide formyltransferase activity"/>
    <property type="evidence" value="ECO:0007669"/>
    <property type="project" value="InterPro"/>
</dbReference>
<gene>
    <name evidence="1" type="ORF">FOZ63_019279</name>
</gene>
<dbReference type="Pfam" id="PF01808">
    <property type="entry name" value="AICARFT_IMPCHas"/>
    <property type="match status" value="1"/>
</dbReference>
<sequence length="140" mass="15067">TVDVSLASLLKVDVSDGIIAPGFEPDAYDILKAKKGGKFVILHGSVDFVPPDMEVRSLGGLGLVQRRNDVVFDRSYLENIVTKTSTAFTEEQIIDLIVCSIAVKYTQSNSVGFCKDGMMIGIGAGQQSRVDCVKLAARKV</sequence>
<dbReference type="Gene3D" id="3.40.140.20">
    <property type="match status" value="2"/>
</dbReference>
<evidence type="ECO:0000313" key="2">
    <source>
        <dbReference type="Proteomes" id="UP000553632"/>
    </source>
</evidence>